<proteinExistence type="predicted"/>
<keyword evidence="1" id="KW-0812">Transmembrane</keyword>
<dbReference type="Proteomes" id="UP000076532">
    <property type="component" value="Unassembled WGS sequence"/>
</dbReference>
<accession>A0A166WNE4</accession>
<evidence type="ECO:0000313" key="2">
    <source>
        <dbReference type="EMBL" id="KZP33936.1"/>
    </source>
</evidence>
<dbReference type="STRING" id="436010.A0A166WNE4"/>
<evidence type="ECO:0000313" key="3">
    <source>
        <dbReference type="Proteomes" id="UP000076532"/>
    </source>
</evidence>
<keyword evidence="1" id="KW-0472">Membrane</keyword>
<dbReference type="AlphaFoldDB" id="A0A166WNE4"/>
<name>A0A166WNE4_9AGAM</name>
<keyword evidence="3" id="KW-1185">Reference proteome</keyword>
<keyword evidence="1" id="KW-1133">Transmembrane helix</keyword>
<evidence type="ECO:0000256" key="1">
    <source>
        <dbReference type="SAM" id="Phobius"/>
    </source>
</evidence>
<organism evidence="2 3">
    <name type="scientific">Athelia psychrophila</name>
    <dbReference type="NCBI Taxonomy" id="1759441"/>
    <lineage>
        <taxon>Eukaryota</taxon>
        <taxon>Fungi</taxon>
        <taxon>Dikarya</taxon>
        <taxon>Basidiomycota</taxon>
        <taxon>Agaricomycotina</taxon>
        <taxon>Agaricomycetes</taxon>
        <taxon>Agaricomycetidae</taxon>
        <taxon>Atheliales</taxon>
        <taxon>Atheliaceae</taxon>
        <taxon>Athelia</taxon>
    </lineage>
</organism>
<dbReference type="EMBL" id="KV417481">
    <property type="protein sequence ID" value="KZP33936.1"/>
    <property type="molecule type" value="Genomic_DNA"/>
</dbReference>
<dbReference type="OrthoDB" id="2404451at2759"/>
<reference evidence="2 3" key="1">
    <citation type="journal article" date="2016" name="Mol. Biol. Evol.">
        <title>Comparative Genomics of Early-Diverging Mushroom-Forming Fungi Provides Insights into the Origins of Lignocellulose Decay Capabilities.</title>
        <authorList>
            <person name="Nagy L.G."/>
            <person name="Riley R."/>
            <person name="Tritt A."/>
            <person name="Adam C."/>
            <person name="Daum C."/>
            <person name="Floudas D."/>
            <person name="Sun H."/>
            <person name="Yadav J.S."/>
            <person name="Pangilinan J."/>
            <person name="Larsson K.H."/>
            <person name="Matsuura K."/>
            <person name="Barry K."/>
            <person name="Labutti K."/>
            <person name="Kuo R."/>
            <person name="Ohm R.A."/>
            <person name="Bhattacharya S.S."/>
            <person name="Shirouzu T."/>
            <person name="Yoshinaga Y."/>
            <person name="Martin F.M."/>
            <person name="Grigoriev I.V."/>
            <person name="Hibbett D.S."/>
        </authorList>
    </citation>
    <scope>NUCLEOTIDE SEQUENCE [LARGE SCALE GENOMIC DNA]</scope>
    <source>
        <strain evidence="2 3">CBS 109695</strain>
    </source>
</reference>
<gene>
    <name evidence="2" type="ORF">FIBSPDRAFT_943038</name>
</gene>
<sequence>MDSFLWPFAQEMEELTAGIHAFDILSGTLFVLCVYLIIVFGDIPAVSMLPLCTHDGLLAQAREVQSATTAIDTSRLAKVYSIKSIPLLSYLPTLFFPTSFPYNFMHLIWENLIKNLVLYWTGEFKKLDEGDEEYELQKAMWQGVRAGTAKSRSTIPSVYGARVPNVATNNGGYIFAEMWSFWTLHPGPILLRHCFKNKKCYKHFIRLVELLTVCLQFIKTIYNVQAELSLKPPHGAVDGLFSDLFYPTRVLLLPHIRVAPTADTLGRIAAALATQFSVSVAVAKAFLRNLQVEQWGKVHRVNSTEGDTMRASIMGSTRDDSHDVSHIIIHGSHIFSGYPTVP</sequence>
<protein>
    <submittedName>
        <fullName evidence="2">Uncharacterized protein</fullName>
    </submittedName>
</protein>
<feature type="transmembrane region" description="Helical" evidence="1">
    <location>
        <begin position="20"/>
        <end position="40"/>
    </location>
</feature>